<name>A0A4Y2K038_ARAVE</name>
<dbReference type="EMBL" id="BGPR01112453">
    <property type="protein sequence ID" value="GBM95148.1"/>
    <property type="molecule type" value="Genomic_DNA"/>
</dbReference>
<dbReference type="Gene3D" id="3.30.420.10">
    <property type="entry name" value="Ribonuclease H-like superfamily/Ribonuclease H"/>
    <property type="match status" value="1"/>
</dbReference>
<protein>
    <submittedName>
        <fullName evidence="1">Uncharacterized protein</fullName>
    </submittedName>
</protein>
<evidence type="ECO:0000313" key="1">
    <source>
        <dbReference type="EMBL" id="GBM95148.1"/>
    </source>
</evidence>
<reference evidence="1 2" key="1">
    <citation type="journal article" date="2019" name="Sci. Rep.">
        <title>Orb-weaving spider Araneus ventricosus genome elucidates the spidroin gene catalogue.</title>
        <authorList>
            <person name="Kono N."/>
            <person name="Nakamura H."/>
            <person name="Ohtoshi R."/>
            <person name="Moran D.A.P."/>
            <person name="Shinohara A."/>
            <person name="Yoshida Y."/>
            <person name="Fujiwara M."/>
            <person name="Mori M."/>
            <person name="Tomita M."/>
            <person name="Arakawa K."/>
        </authorList>
    </citation>
    <scope>NUCLEOTIDE SEQUENCE [LARGE SCALE GENOMIC DNA]</scope>
</reference>
<organism evidence="1 2">
    <name type="scientific">Araneus ventricosus</name>
    <name type="common">Orbweaver spider</name>
    <name type="synonym">Epeira ventricosa</name>
    <dbReference type="NCBI Taxonomy" id="182803"/>
    <lineage>
        <taxon>Eukaryota</taxon>
        <taxon>Metazoa</taxon>
        <taxon>Ecdysozoa</taxon>
        <taxon>Arthropoda</taxon>
        <taxon>Chelicerata</taxon>
        <taxon>Arachnida</taxon>
        <taxon>Araneae</taxon>
        <taxon>Araneomorphae</taxon>
        <taxon>Entelegynae</taxon>
        <taxon>Araneoidea</taxon>
        <taxon>Araneidae</taxon>
        <taxon>Araneus</taxon>
    </lineage>
</organism>
<comment type="caution">
    <text evidence="1">The sequence shown here is derived from an EMBL/GenBank/DDBJ whole genome shotgun (WGS) entry which is preliminary data.</text>
</comment>
<accession>A0A4Y2K038</accession>
<dbReference type="Proteomes" id="UP000499080">
    <property type="component" value="Unassembled WGS sequence"/>
</dbReference>
<proteinExistence type="predicted"/>
<evidence type="ECO:0000313" key="2">
    <source>
        <dbReference type="Proteomes" id="UP000499080"/>
    </source>
</evidence>
<dbReference type="AlphaFoldDB" id="A0A4Y2K038"/>
<sequence>MTRTAPELAPSSPIFRSLHGVARHIKTYLLKMASPETKAHCVLGYAMFFWGYVKDVVYRTNAHNVGELQHRIEAAAETVDQGMLKRSWMELEYHLHIIHATKRSHVELY</sequence>
<dbReference type="InterPro" id="IPR036397">
    <property type="entry name" value="RNaseH_sf"/>
</dbReference>
<dbReference type="GO" id="GO:0003676">
    <property type="term" value="F:nucleic acid binding"/>
    <property type="evidence" value="ECO:0007669"/>
    <property type="project" value="InterPro"/>
</dbReference>
<gene>
    <name evidence="1" type="ORF">AVEN_168496_1</name>
</gene>
<keyword evidence="2" id="KW-1185">Reference proteome</keyword>